<protein>
    <submittedName>
        <fullName evidence="2">Uncharacterized protein</fullName>
    </submittedName>
</protein>
<sequence>MKSIDQFVDSLYKGVDGNLEEISAFKEEMKAHLIETVKELKKDGKTEEESLRIAYERFGEIKIINTGLLNLFHKQKKFIGFILISAIVFLLIGVTSYIFMSQRDLKFQKEQNILTQGILDIVKDSDTITEENKLKIEEIAKKYNYINYIALFKIEDNSQIQKAIEKDSTLNINGTYRYPFDIKMAHAAINCPAWL</sequence>
<accession>A0AAE2V2W6</accession>
<dbReference type="AlphaFoldDB" id="A0AAE2V2W6"/>
<proteinExistence type="predicted"/>
<name>A0AAE2V2W6_CLOBE</name>
<dbReference type="Proteomes" id="UP000631418">
    <property type="component" value="Unassembled WGS sequence"/>
</dbReference>
<feature type="transmembrane region" description="Helical" evidence="1">
    <location>
        <begin position="78"/>
        <end position="99"/>
    </location>
</feature>
<dbReference type="InterPro" id="IPR047928">
    <property type="entry name" value="Perm_prefix_1"/>
</dbReference>
<evidence type="ECO:0000256" key="1">
    <source>
        <dbReference type="SAM" id="Phobius"/>
    </source>
</evidence>
<gene>
    <name evidence="2" type="ORF">IS491_13490</name>
</gene>
<evidence type="ECO:0000313" key="2">
    <source>
        <dbReference type="EMBL" id="MBF7809666.1"/>
    </source>
</evidence>
<organism evidence="2 3">
    <name type="scientific">Clostridium beijerinckii</name>
    <name type="common">Clostridium MP</name>
    <dbReference type="NCBI Taxonomy" id="1520"/>
    <lineage>
        <taxon>Bacteria</taxon>
        <taxon>Bacillati</taxon>
        <taxon>Bacillota</taxon>
        <taxon>Clostridia</taxon>
        <taxon>Eubacteriales</taxon>
        <taxon>Clostridiaceae</taxon>
        <taxon>Clostridium</taxon>
    </lineage>
</organism>
<keyword evidence="1" id="KW-0812">Transmembrane</keyword>
<dbReference type="EMBL" id="JADOEF010000001">
    <property type="protein sequence ID" value="MBF7809666.1"/>
    <property type="molecule type" value="Genomic_DNA"/>
</dbReference>
<keyword evidence="1" id="KW-1133">Transmembrane helix</keyword>
<comment type="caution">
    <text evidence="2">The sequence shown here is derived from an EMBL/GenBank/DDBJ whole genome shotgun (WGS) entry which is preliminary data.</text>
</comment>
<reference evidence="2" key="1">
    <citation type="submission" date="2020-11" db="EMBL/GenBank/DDBJ databases">
        <authorList>
            <person name="Thieme N."/>
            <person name="Liebl W."/>
            <person name="Zverlov V."/>
        </authorList>
    </citation>
    <scope>NUCLEOTIDE SEQUENCE</scope>
    <source>
        <strain evidence="2">NT08</strain>
    </source>
</reference>
<dbReference type="RefSeq" id="WP_012059746.1">
    <property type="nucleotide sequence ID" value="NZ_CP073279.1"/>
</dbReference>
<dbReference type="NCBIfam" id="NF038403">
    <property type="entry name" value="perm_prefix_1"/>
    <property type="match status" value="1"/>
</dbReference>
<evidence type="ECO:0000313" key="3">
    <source>
        <dbReference type="Proteomes" id="UP000631418"/>
    </source>
</evidence>
<keyword evidence="1" id="KW-0472">Membrane</keyword>